<gene>
    <name evidence="3" type="primary">xcpT_1</name>
    <name evidence="3" type="ORF">CA12_05400</name>
</gene>
<feature type="transmembrane region" description="Helical" evidence="1">
    <location>
        <begin position="12"/>
        <end position="35"/>
    </location>
</feature>
<dbReference type="InterPro" id="IPR012902">
    <property type="entry name" value="N_methyl_site"/>
</dbReference>
<proteinExistence type="predicted"/>
<dbReference type="InterPro" id="IPR027558">
    <property type="entry name" value="Pre_pil_HX9DG_C"/>
</dbReference>
<dbReference type="KEGG" id="acaf:CA12_05400"/>
<dbReference type="PANTHER" id="PTHR30093:SF2">
    <property type="entry name" value="TYPE II SECRETION SYSTEM PROTEIN H"/>
    <property type="match status" value="1"/>
</dbReference>
<protein>
    <submittedName>
        <fullName evidence="3">Type II secretion system protein G</fullName>
    </submittedName>
</protein>
<organism evidence="3 4">
    <name type="scientific">Alienimonas californiensis</name>
    <dbReference type="NCBI Taxonomy" id="2527989"/>
    <lineage>
        <taxon>Bacteria</taxon>
        <taxon>Pseudomonadati</taxon>
        <taxon>Planctomycetota</taxon>
        <taxon>Planctomycetia</taxon>
        <taxon>Planctomycetales</taxon>
        <taxon>Planctomycetaceae</taxon>
        <taxon>Alienimonas</taxon>
    </lineage>
</organism>
<dbReference type="AlphaFoldDB" id="A0A517P537"/>
<keyword evidence="1" id="KW-1133">Transmembrane helix</keyword>
<dbReference type="SUPFAM" id="SSF54523">
    <property type="entry name" value="Pili subunits"/>
    <property type="match status" value="1"/>
</dbReference>
<dbReference type="EMBL" id="CP036265">
    <property type="protein sequence ID" value="QDT14466.1"/>
    <property type="molecule type" value="Genomic_DNA"/>
</dbReference>
<dbReference type="RefSeq" id="WP_145361262.1">
    <property type="nucleotide sequence ID" value="NZ_CP036265.1"/>
</dbReference>
<dbReference type="PROSITE" id="PS00409">
    <property type="entry name" value="PROKAR_NTER_METHYL"/>
    <property type="match status" value="1"/>
</dbReference>
<dbReference type="Gene3D" id="3.30.700.10">
    <property type="entry name" value="Glycoprotein, Type 4 Pilin"/>
    <property type="match status" value="1"/>
</dbReference>
<dbReference type="NCBIfam" id="TIGR04294">
    <property type="entry name" value="pre_pil_HX9DG"/>
    <property type="match status" value="1"/>
</dbReference>
<evidence type="ECO:0000259" key="2">
    <source>
        <dbReference type="Pfam" id="PF07596"/>
    </source>
</evidence>
<accession>A0A517P537</accession>
<dbReference type="Pfam" id="PF07963">
    <property type="entry name" value="N_methyl"/>
    <property type="match status" value="1"/>
</dbReference>
<evidence type="ECO:0000256" key="1">
    <source>
        <dbReference type="SAM" id="Phobius"/>
    </source>
</evidence>
<dbReference type="PANTHER" id="PTHR30093">
    <property type="entry name" value="GENERAL SECRETION PATHWAY PROTEIN G"/>
    <property type="match status" value="1"/>
</dbReference>
<evidence type="ECO:0000313" key="4">
    <source>
        <dbReference type="Proteomes" id="UP000318741"/>
    </source>
</evidence>
<name>A0A517P537_9PLAN</name>
<keyword evidence="4" id="KW-1185">Reference proteome</keyword>
<keyword evidence="1" id="KW-0472">Membrane</keyword>
<dbReference type="InterPro" id="IPR011453">
    <property type="entry name" value="DUF1559"/>
</dbReference>
<keyword evidence="1" id="KW-0812">Transmembrane</keyword>
<dbReference type="InterPro" id="IPR045584">
    <property type="entry name" value="Pilin-like"/>
</dbReference>
<dbReference type="Proteomes" id="UP000318741">
    <property type="component" value="Chromosome"/>
</dbReference>
<feature type="domain" description="DUF1559" evidence="2">
    <location>
        <begin position="36"/>
        <end position="332"/>
    </location>
</feature>
<dbReference type="NCBIfam" id="TIGR02532">
    <property type="entry name" value="IV_pilin_GFxxxE"/>
    <property type="match status" value="1"/>
</dbReference>
<reference evidence="3 4" key="1">
    <citation type="submission" date="2019-02" db="EMBL/GenBank/DDBJ databases">
        <title>Deep-cultivation of Planctomycetes and their phenomic and genomic characterization uncovers novel biology.</title>
        <authorList>
            <person name="Wiegand S."/>
            <person name="Jogler M."/>
            <person name="Boedeker C."/>
            <person name="Pinto D."/>
            <person name="Vollmers J."/>
            <person name="Rivas-Marin E."/>
            <person name="Kohn T."/>
            <person name="Peeters S.H."/>
            <person name="Heuer A."/>
            <person name="Rast P."/>
            <person name="Oberbeckmann S."/>
            <person name="Bunk B."/>
            <person name="Jeske O."/>
            <person name="Meyerdierks A."/>
            <person name="Storesund J.E."/>
            <person name="Kallscheuer N."/>
            <person name="Luecker S."/>
            <person name="Lage O.M."/>
            <person name="Pohl T."/>
            <person name="Merkel B.J."/>
            <person name="Hornburger P."/>
            <person name="Mueller R.-W."/>
            <person name="Bruemmer F."/>
            <person name="Labrenz M."/>
            <person name="Spormann A.M."/>
            <person name="Op den Camp H."/>
            <person name="Overmann J."/>
            <person name="Amann R."/>
            <person name="Jetten M.S.M."/>
            <person name="Mascher T."/>
            <person name="Medema M.H."/>
            <person name="Devos D.P."/>
            <person name="Kaster A.-K."/>
            <person name="Ovreas L."/>
            <person name="Rohde M."/>
            <person name="Galperin M.Y."/>
            <person name="Jogler C."/>
        </authorList>
    </citation>
    <scope>NUCLEOTIDE SEQUENCE [LARGE SCALE GENOMIC DNA]</scope>
    <source>
        <strain evidence="3 4">CA12</strain>
    </source>
</reference>
<sequence length="369" mass="39363">MSVSHTRRRSGFTLIELLVVIAIIAILVSLLLPAVQQAREAARRSQCQNNLKNIGLACHNYLSTYKVFPSAGAQVNNEAYSPQLMILPYLDQTALWNQISKPYDNNQDGNIDPADPLERPFGRTHYDGAYTRFRIQIPTYLCPSDTAPLDPGSIADTNYGLCAGDNSGGAGEFNPNDPTNRGMFVIRQYFGVEGARDGTVNTLLFAEMGRYQNNGNYQARCMKDVSALTPGSGNNYGYTNPSACVTAAADPANPGLYPSTANLDARGHAYTDGGGLHASGFNTILPPNGPSCSHDGSPWNDSIMSAGSYHTGIVQAVMVDGSVKSISETIDSKTQGMSEAAVIRGRSPYGVWGALGTRDAGEAISGDAF</sequence>
<dbReference type="OrthoDB" id="217153at2"/>
<evidence type="ECO:0000313" key="3">
    <source>
        <dbReference type="EMBL" id="QDT14466.1"/>
    </source>
</evidence>
<dbReference type="Pfam" id="PF07596">
    <property type="entry name" value="SBP_bac_10"/>
    <property type="match status" value="1"/>
</dbReference>